<feature type="region of interest" description="Disordered" evidence="1">
    <location>
        <begin position="352"/>
        <end position="376"/>
    </location>
</feature>
<dbReference type="OrthoDB" id="10342613at2759"/>
<protein>
    <submittedName>
        <fullName evidence="2">Uncharacterized protein</fullName>
    </submittedName>
</protein>
<feature type="compositionally biased region" description="Low complexity" evidence="1">
    <location>
        <begin position="1"/>
        <end position="25"/>
    </location>
</feature>
<comment type="caution">
    <text evidence="2">The sequence shown here is derived from an EMBL/GenBank/DDBJ whole genome shotgun (WGS) entry which is preliminary data.</text>
</comment>
<reference evidence="2 3" key="1">
    <citation type="journal article" date="2019" name="Sci. Rep.">
        <title>Comparative genomics of chytrid fungi reveal insights into the obligate biotrophic and pathogenic lifestyle of Synchytrium endobioticum.</title>
        <authorList>
            <person name="van de Vossenberg B.T.L.H."/>
            <person name="Warris S."/>
            <person name="Nguyen H.D.T."/>
            <person name="van Gent-Pelzer M.P.E."/>
            <person name="Joly D.L."/>
            <person name="van de Geest H.C."/>
            <person name="Bonants P.J.M."/>
            <person name="Smith D.S."/>
            <person name="Levesque C.A."/>
            <person name="van der Lee T.A.J."/>
        </authorList>
    </citation>
    <scope>NUCLEOTIDE SEQUENCE [LARGE SCALE GENOMIC DNA]</scope>
    <source>
        <strain evidence="2 3">CBS 675.73</strain>
    </source>
</reference>
<evidence type="ECO:0000313" key="2">
    <source>
        <dbReference type="EMBL" id="TPX73664.1"/>
    </source>
</evidence>
<name>A0A507FBT7_9FUNG</name>
<dbReference type="AlphaFoldDB" id="A0A507FBT7"/>
<dbReference type="Proteomes" id="UP000320333">
    <property type="component" value="Unassembled WGS sequence"/>
</dbReference>
<dbReference type="InterPro" id="IPR018608">
    <property type="entry name" value="Gti1/Pac2"/>
</dbReference>
<dbReference type="PANTHER" id="PTHR28027">
    <property type="entry name" value="TRANSCRIPTIONAL REGULATOR MIT1"/>
    <property type="match status" value="1"/>
</dbReference>
<organism evidence="2 3">
    <name type="scientific">Chytriomyces confervae</name>
    <dbReference type="NCBI Taxonomy" id="246404"/>
    <lineage>
        <taxon>Eukaryota</taxon>
        <taxon>Fungi</taxon>
        <taxon>Fungi incertae sedis</taxon>
        <taxon>Chytridiomycota</taxon>
        <taxon>Chytridiomycota incertae sedis</taxon>
        <taxon>Chytridiomycetes</taxon>
        <taxon>Chytridiales</taxon>
        <taxon>Chytriomycetaceae</taxon>
        <taxon>Chytriomyces</taxon>
    </lineage>
</organism>
<evidence type="ECO:0000313" key="3">
    <source>
        <dbReference type="Proteomes" id="UP000320333"/>
    </source>
</evidence>
<dbReference type="PANTHER" id="PTHR28027:SF2">
    <property type="entry name" value="TRANSCRIPTIONAL REGULATOR MIT1"/>
    <property type="match status" value="1"/>
</dbReference>
<accession>A0A507FBT7</accession>
<proteinExistence type="predicted"/>
<keyword evidence="3" id="KW-1185">Reference proteome</keyword>
<feature type="region of interest" description="Disordered" evidence="1">
    <location>
        <begin position="1"/>
        <end position="28"/>
    </location>
</feature>
<dbReference type="EMBL" id="QEAP01000171">
    <property type="protein sequence ID" value="TPX73664.1"/>
    <property type="molecule type" value="Genomic_DNA"/>
</dbReference>
<sequence>MSTHTTPAHNHNHNHNTNNNNNNSTPFAETFRGFVKDTQDAQALIEACIAGALRPLNTTPEHLSHLRIRSGTCLVFGDDYSKHGDGRGHTARWRDGGRWSRSRLQGPFLLYREVEPTKTSVPSEDTYSKFLQTVASTEPEQCTRFRNTVLRPQTRFVPNGLAKRTITLTGSDGQRYRVISYFHPANVAHFYGDPDPTTGVSLLMRPGDFSELLPFYSTKHETAGAVAAAAPPLRPVTVVSPAGTIVKSSSPQLLSPNNLHTTTSSFGSTTTTATFCQSRSNVYPSSSSSIPFAPPPERSRTGPELMRLRNVVDSGGVEDRHDRNVCPCGGLGGGMMDVRRRPAADPAWLQQPAWLPPLKSLQKREHERSLQFAATP</sequence>
<gene>
    <name evidence="2" type="ORF">CcCBS67573_g05052</name>
</gene>
<evidence type="ECO:0000256" key="1">
    <source>
        <dbReference type="SAM" id="MobiDB-lite"/>
    </source>
</evidence>
<dbReference type="Pfam" id="PF09729">
    <property type="entry name" value="Gti1_Pac2"/>
    <property type="match status" value="1"/>
</dbReference>
<dbReference type="GO" id="GO:0003677">
    <property type="term" value="F:DNA binding"/>
    <property type="evidence" value="ECO:0007669"/>
    <property type="project" value="TreeGrafter"/>
</dbReference>